<evidence type="ECO:0000313" key="2">
    <source>
        <dbReference type="Proteomes" id="UP000007486"/>
    </source>
</evidence>
<dbReference type="KEGG" id="bsa:Bacsa_3508"/>
<dbReference type="EMBL" id="CP002530">
    <property type="protein sequence ID" value="ADY38032.1"/>
    <property type="molecule type" value="Genomic_DNA"/>
</dbReference>
<dbReference type="eggNOG" id="ENOG5033PPY">
    <property type="taxonomic scope" value="Bacteria"/>
</dbReference>
<dbReference type="Proteomes" id="UP000007486">
    <property type="component" value="Chromosome"/>
</dbReference>
<dbReference type="AlphaFoldDB" id="F0R7I8"/>
<proteinExistence type="predicted"/>
<dbReference type="HOGENOM" id="CLU_789062_0_0_10"/>
<name>F0R7I8_PHOSB</name>
<sequence length="372" mass="41363">MEQTESKGRLIKWQVKQPHISDGICHSLPTLKNHTVSIVCLLLMAALLLGCHPSHKDARTTAEEAMAAYNDFFQSLKGKRNADTDEIISLTKEWRKLDAAVSFALSSDTANNRHAHANSNHIALGDSIAVQMALLINSQKRSFADYLSVVRGLNDVEVDSLSQRLAGSVHLFYRKASAIPAYKGSGKEVIRKYERLLESTLANSLRTKEDAIDFLRQEDVAFRSFLLHLPSLSSGNTPLDGITRNTGKVIRGIIALAGKEQPVFGKTEVVILLAMRNNRRLIQNAEACVDGLSRLRITDNGQAAAYLWMILQPWISFDSFAYALMDEEQLHTMEKLAERMPSALAKLKGIDFPLEAEELPTLLMETFILGCQ</sequence>
<accession>F0R7I8</accession>
<organism evidence="1 2">
    <name type="scientific">Phocaeicola salanitronis (strain DSM 18170 / JCM 13657 / CCUG 60908 / BL78)</name>
    <name type="common">Bacteroides salanitronis</name>
    <dbReference type="NCBI Taxonomy" id="667015"/>
    <lineage>
        <taxon>Bacteria</taxon>
        <taxon>Pseudomonadati</taxon>
        <taxon>Bacteroidota</taxon>
        <taxon>Bacteroidia</taxon>
        <taxon>Bacteroidales</taxon>
        <taxon>Bacteroidaceae</taxon>
        <taxon>Phocaeicola</taxon>
    </lineage>
</organism>
<reference evidence="1 2" key="1">
    <citation type="journal article" date="2011" name="Stand. Genomic Sci.">
        <title>Complete genome sequence of Bacteroides salanitronis type strain (BL78).</title>
        <authorList>
            <person name="Gronow S."/>
            <person name="Held B."/>
            <person name="Lucas S."/>
            <person name="Lapidus A."/>
            <person name="Del Rio T.G."/>
            <person name="Nolan M."/>
            <person name="Tice H."/>
            <person name="Deshpande S."/>
            <person name="Cheng J.F."/>
            <person name="Pitluck S."/>
            <person name="Liolios K."/>
            <person name="Pagani I."/>
            <person name="Ivanova N."/>
            <person name="Mavromatis K."/>
            <person name="Pati A."/>
            <person name="Tapia R."/>
            <person name="Han C."/>
            <person name="Goodwin L."/>
            <person name="Chen A."/>
            <person name="Palaniappan K."/>
            <person name="Land M."/>
            <person name="Hauser L."/>
            <person name="Chang Y.J."/>
            <person name="Jeffries C.D."/>
            <person name="Brambilla E.M."/>
            <person name="Rohde M."/>
            <person name="Goker M."/>
            <person name="Detter J.C."/>
            <person name="Woyke T."/>
            <person name="Bristow J."/>
            <person name="Markowitz V."/>
            <person name="Hugenholtz P."/>
            <person name="Kyrpides N.C."/>
            <person name="Klenk H.P."/>
            <person name="Eisen J.A."/>
        </authorList>
    </citation>
    <scope>NUCLEOTIDE SEQUENCE [LARGE SCALE GENOMIC DNA]</scope>
    <source>
        <strain evidence="1 2">DSM 18170</strain>
    </source>
</reference>
<gene>
    <name evidence="1" type="ordered locus">Bacsa_3508</name>
</gene>
<keyword evidence="2" id="KW-1185">Reference proteome</keyword>
<protein>
    <submittedName>
        <fullName evidence="1">Uncharacterized protein</fullName>
    </submittedName>
</protein>
<dbReference type="STRING" id="667015.Bacsa_3508"/>
<evidence type="ECO:0000313" key="1">
    <source>
        <dbReference type="EMBL" id="ADY38032.1"/>
    </source>
</evidence>
<dbReference type="RefSeq" id="WP_013619388.1">
    <property type="nucleotide sequence ID" value="NC_015164.1"/>
</dbReference>